<proteinExistence type="predicted"/>
<dbReference type="EMBL" id="LLXI01001031">
    <property type="protein sequence ID" value="PKY51482.1"/>
    <property type="molecule type" value="Genomic_DNA"/>
</dbReference>
<name>A0A2I1GXX0_9GLOM</name>
<protein>
    <submittedName>
        <fullName evidence="1">Uncharacterized protein</fullName>
    </submittedName>
</protein>
<dbReference type="AlphaFoldDB" id="A0A2I1GXX0"/>
<accession>A0A2I1GXX0</accession>
<comment type="caution">
    <text evidence="1">The sequence shown here is derived from an EMBL/GenBank/DDBJ whole genome shotgun (WGS) entry which is preliminary data.</text>
</comment>
<organism evidence="1 2">
    <name type="scientific">Rhizophagus irregularis</name>
    <dbReference type="NCBI Taxonomy" id="588596"/>
    <lineage>
        <taxon>Eukaryota</taxon>
        <taxon>Fungi</taxon>
        <taxon>Fungi incertae sedis</taxon>
        <taxon>Mucoromycota</taxon>
        <taxon>Glomeromycotina</taxon>
        <taxon>Glomeromycetes</taxon>
        <taxon>Glomerales</taxon>
        <taxon>Glomeraceae</taxon>
        <taxon>Rhizophagus</taxon>
    </lineage>
</organism>
<sequence length="61" mass="7219">MLTDNHDTNIDRSISQICCSLFHSTFVQFQVRNDHQHRVRIDPLSLNEIFSPTEFIDTEKK</sequence>
<dbReference type="Proteomes" id="UP000234323">
    <property type="component" value="Unassembled WGS sequence"/>
</dbReference>
<evidence type="ECO:0000313" key="1">
    <source>
        <dbReference type="EMBL" id="PKY51482.1"/>
    </source>
</evidence>
<gene>
    <name evidence="1" type="ORF">RhiirA4_468544</name>
</gene>
<reference evidence="1 2" key="1">
    <citation type="submission" date="2015-10" db="EMBL/GenBank/DDBJ databases">
        <title>Genome analyses suggest a sexual origin of heterokaryosis in a supposedly ancient asexual fungus.</title>
        <authorList>
            <person name="Ropars J."/>
            <person name="Sedzielewska K."/>
            <person name="Noel J."/>
            <person name="Charron P."/>
            <person name="Farinelli L."/>
            <person name="Marton T."/>
            <person name="Kruger M."/>
            <person name="Pelin A."/>
            <person name="Brachmann A."/>
            <person name="Corradi N."/>
        </authorList>
    </citation>
    <scope>NUCLEOTIDE SEQUENCE [LARGE SCALE GENOMIC DNA]</scope>
    <source>
        <strain evidence="1 2">A4</strain>
    </source>
</reference>
<evidence type="ECO:0000313" key="2">
    <source>
        <dbReference type="Proteomes" id="UP000234323"/>
    </source>
</evidence>
<keyword evidence="2" id="KW-1185">Reference proteome</keyword>